<feature type="transmembrane region" description="Helical" evidence="8">
    <location>
        <begin position="193"/>
        <end position="226"/>
    </location>
</feature>
<dbReference type="AlphaFoldDB" id="A0A7V5CSS0"/>
<evidence type="ECO:0000256" key="6">
    <source>
        <dbReference type="ARBA" id="ARBA00022989"/>
    </source>
</evidence>
<feature type="transmembrane region" description="Helical" evidence="8">
    <location>
        <begin position="104"/>
        <end position="122"/>
    </location>
</feature>
<keyword evidence="5 8" id="KW-0812">Transmembrane</keyword>
<keyword evidence="6 8" id="KW-1133">Transmembrane helix</keyword>
<feature type="transmembrane region" description="Helical" evidence="8">
    <location>
        <begin position="78"/>
        <end position="98"/>
    </location>
</feature>
<protein>
    <recommendedName>
        <fullName evidence="10">Glycosyltransferase RgtA/B/C/D-like domain-containing protein</fullName>
    </recommendedName>
</protein>
<keyword evidence="3" id="KW-0328">Glycosyltransferase</keyword>
<gene>
    <name evidence="9" type="ORF">ENW50_02070</name>
</gene>
<name>A0A7V5CSS0_9BACT</name>
<dbReference type="GO" id="GO:0016763">
    <property type="term" value="F:pentosyltransferase activity"/>
    <property type="evidence" value="ECO:0007669"/>
    <property type="project" value="TreeGrafter"/>
</dbReference>
<dbReference type="GO" id="GO:0005886">
    <property type="term" value="C:plasma membrane"/>
    <property type="evidence" value="ECO:0007669"/>
    <property type="project" value="UniProtKB-SubCell"/>
</dbReference>
<keyword evidence="7 8" id="KW-0472">Membrane</keyword>
<evidence type="ECO:0000256" key="4">
    <source>
        <dbReference type="ARBA" id="ARBA00022679"/>
    </source>
</evidence>
<keyword evidence="4" id="KW-0808">Transferase</keyword>
<evidence type="ECO:0000313" key="9">
    <source>
        <dbReference type="EMBL" id="HGY93465.1"/>
    </source>
</evidence>
<feature type="transmembrane region" description="Helical" evidence="8">
    <location>
        <begin position="154"/>
        <end position="172"/>
    </location>
</feature>
<organism evidence="9">
    <name type="scientific">Acidobacterium capsulatum</name>
    <dbReference type="NCBI Taxonomy" id="33075"/>
    <lineage>
        <taxon>Bacteria</taxon>
        <taxon>Pseudomonadati</taxon>
        <taxon>Acidobacteriota</taxon>
        <taxon>Terriglobia</taxon>
        <taxon>Terriglobales</taxon>
        <taxon>Acidobacteriaceae</taxon>
        <taxon>Acidobacterium</taxon>
    </lineage>
</organism>
<evidence type="ECO:0008006" key="10">
    <source>
        <dbReference type="Google" id="ProtNLM"/>
    </source>
</evidence>
<feature type="transmembrane region" description="Helical" evidence="8">
    <location>
        <begin position="359"/>
        <end position="380"/>
    </location>
</feature>
<evidence type="ECO:0000256" key="1">
    <source>
        <dbReference type="ARBA" id="ARBA00004651"/>
    </source>
</evidence>
<dbReference type="InterPro" id="IPR050297">
    <property type="entry name" value="LipidA_mod_glycosyltrf_83"/>
</dbReference>
<dbReference type="PANTHER" id="PTHR33908:SF11">
    <property type="entry name" value="MEMBRANE PROTEIN"/>
    <property type="match status" value="1"/>
</dbReference>
<proteinExistence type="predicted"/>
<dbReference type="GO" id="GO:0009103">
    <property type="term" value="P:lipopolysaccharide biosynthetic process"/>
    <property type="evidence" value="ECO:0007669"/>
    <property type="project" value="UniProtKB-ARBA"/>
</dbReference>
<feature type="transmembrane region" description="Helical" evidence="8">
    <location>
        <begin position="386"/>
        <end position="405"/>
    </location>
</feature>
<dbReference type="PANTHER" id="PTHR33908">
    <property type="entry name" value="MANNOSYLTRANSFERASE YKCB-RELATED"/>
    <property type="match status" value="1"/>
</dbReference>
<reference evidence="9" key="1">
    <citation type="journal article" date="2020" name="mSystems">
        <title>Genome- and Community-Level Interaction Insights into Carbon Utilization and Element Cycling Functions of Hydrothermarchaeota in Hydrothermal Sediment.</title>
        <authorList>
            <person name="Zhou Z."/>
            <person name="Liu Y."/>
            <person name="Xu W."/>
            <person name="Pan J."/>
            <person name="Luo Z.H."/>
            <person name="Li M."/>
        </authorList>
    </citation>
    <scope>NUCLEOTIDE SEQUENCE [LARGE SCALE GENOMIC DNA]</scope>
    <source>
        <strain evidence="9">SpSt-855</strain>
    </source>
</reference>
<keyword evidence="2" id="KW-1003">Cell membrane</keyword>
<sequence length="451" mass="51222">MNPPSKGVKPPVSPRTLWCAFAAALTLRLFFLFGFHIYTIQPWTNHFNFGWEMGRIARSLVTGYGYSSPFGGHTGPSAWTAPLYPLFIAAVFKLFGIYSQTSALVLMLSNVLFDALAVFPLWCIAQRCFGLRLARASVWMWAVCPFTFQYIPRIWVSALAMLLFTVIFALTLRMRGIGEAPQPLSATATPRRWLLLGLIWGVLALGMASFLLFLPLSLLWLLLPAWQEPGRPQLRRMALRAAGTFAIVVACMTPWMIRNAIAFHQFIPMRTDFGLELAIGNGPGAQGLPLVYDHPSVNPVQFRLYRHLGEVKYCRERGALAKSLIRENPAHYAADTLRRIDFYWFGVPPPSNPNPLVQFLPTGVFAFFGMCGLLGLALALHNRIPAAPLIAFAFLLLPFLYYFVFVEDRFRYSLDPLLYCLTLYLWMSAEESNRVRWLTPGWWRQRFSRHP</sequence>
<comment type="caution">
    <text evidence="9">The sequence shown here is derived from an EMBL/GenBank/DDBJ whole genome shotgun (WGS) entry which is preliminary data.</text>
</comment>
<evidence type="ECO:0000256" key="3">
    <source>
        <dbReference type="ARBA" id="ARBA00022676"/>
    </source>
</evidence>
<comment type="subcellular location">
    <subcellularLocation>
        <location evidence="1">Cell membrane</location>
        <topology evidence="1">Multi-pass membrane protein</topology>
    </subcellularLocation>
</comment>
<evidence type="ECO:0000256" key="5">
    <source>
        <dbReference type="ARBA" id="ARBA00022692"/>
    </source>
</evidence>
<accession>A0A7V5CSS0</accession>
<feature type="transmembrane region" description="Helical" evidence="8">
    <location>
        <begin position="238"/>
        <end position="257"/>
    </location>
</feature>
<feature type="transmembrane region" description="Helical" evidence="8">
    <location>
        <begin position="15"/>
        <end position="38"/>
    </location>
</feature>
<evidence type="ECO:0000256" key="7">
    <source>
        <dbReference type="ARBA" id="ARBA00023136"/>
    </source>
</evidence>
<evidence type="ECO:0000256" key="2">
    <source>
        <dbReference type="ARBA" id="ARBA00022475"/>
    </source>
</evidence>
<evidence type="ECO:0000256" key="8">
    <source>
        <dbReference type="SAM" id="Phobius"/>
    </source>
</evidence>
<dbReference type="EMBL" id="DTKL01000015">
    <property type="protein sequence ID" value="HGY93465.1"/>
    <property type="molecule type" value="Genomic_DNA"/>
</dbReference>